<dbReference type="InterPro" id="IPR001952">
    <property type="entry name" value="Alkaline_phosphatase"/>
</dbReference>
<dbReference type="AlphaFoldDB" id="A0A1I0TFM8"/>
<accession>A0A1I0TFM8</accession>
<proteinExistence type="inferred from homology"/>
<feature type="binding site" evidence="8">
    <location>
        <position position="49"/>
    </location>
    <ligand>
        <name>Zn(2+)</name>
        <dbReference type="ChEBI" id="CHEBI:29105"/>
        <label>2</label>
    </ligand>
</feature>
<reference evidence="12" key="1">
    <citation type="submission" date="2016-10" db="EMBL/GenBank/DDBJ databases">
        <authorList>
            <person name="Varghese N."/>
            <person name="Submissions S."/>
        </authorList>
    </citation>
    <scope>NUCLEOTIDE SEQUENCE [LARGE SCALE GENOMIC DNA]</scope>
    <source>
        <strain evidence="12">M1</strain>
    </source>
</reference>
<keyword evidence="12" id="KW-1185">Reference proteome</keyword>
<dbReference type="InterPro" id="IPR001119">
    <property type="entry name" value="SLH_dom"/>
</dbReference>
<feature type="binding site" evidence="8">
    <location>
        <position position="49"/>
    </location>
    <ligand>
        <name>Mg(2+)</name>
        <dbReference type="ChEBI" id="CHEBI:18420"/>
    </ligand>
</feature>
<feature type="binding site" evidence="8">
    <location>
        <position position="413"/>
    </location>
    <ligand>
        <name>Zn(2+)</name>
        <dbReference type="ChEBI" id="CHEBI:29105"/>
        <label>2</label>
    </ligand>
</feature>
<dbReference type="InterPro" id="IPR018299">
    <property type="entry name" value="Alkaline_phosphatase_AS"/>
</dbReference>
<dbReference type="SUPFAM" id="SSF53649">
    <property type="entry name" value="Alkaline phosphatase-like"/>
    <property type="match status" value="1"/>
</dbReference>
<dbReference type="Pfam" id="PF00245">
    <property type="entry name" value="Alk_phosphatase"/>
    <property type="match status" value="1"/>
</dbReference>
<dbReference type="PROSITE" id="PS51272">
    <property type="entry name" value="SLH"/>
    <property type="match status" value="3"/>
</dbReference>
<comment type="cofactor">
    <cofactor evidence="8">
        <name>Zn(2+)</name>
        <dbReference type="ChEBI" id="CHEBI:29105"/>
    </cofactor>
    <text evidence="8">Binds 2 Zn(2+) ions.</text>
</comment>
<feature type="binding site" evidence="8">
    <location>
        <position position="319"/>
    </location>
    <ligand>
        <name>Zn(2+)</name>
        <dbReference type="ChEBI" id="CHEBI:29105"/>
        <label>2</label>
    </ligand>
</feature>
<keyword evidence="6 8" id="KW-0460">Magnesium</keyword>
<dbReference type="GO" id="GO:0004035">
    <property type="term" value="F:alkaline phosphatase activity"/>
    <property type="evidence" value="ECO:0007669"/>
    <property type="project" value="TreeGrafter"/>
</dbReference>
<comment type="similarity">
    <text evidence="1 9">Belongs to the alkaline phosphatase family.</text>
</comment>
<feature type="binding site" evidence="8">
    <location>
        <position position="151"/>
    </location>
    <ligand>
        <name>Mg(2+)</name>
        <dbReference type="ChEBI" id="CHEBI:18420"/>
    </ligand>
</feature>
<keyword evidence="3 8" id="KW-0479">Metal-binding</keyword>
<dbReference type="SMART" id="SM00098">
    <property type="entry name" value="alkPPc"/>
    <property type="match status" value="1"/>
</dbReference>
<feature type="domain" description="SLH" evidence="10">
    <location>
        <begin position="457"/>
        <end position="515"/>
    </location>
</feature>
<evidence type="ECO:0000256" key="7">
    <source>
        <dbReference type="PIRSR" id="PIRSR601952-1"/>
    </source>
</evidence>
<evidence type="ECO:0000313" key="11">
    <source>
        <dbReference type="EMBL" id="SFA50517.1"/>
    </source>
</evidence>
<dbReference type="CDD" id="cd16012">
    <property type="entry name" value="ALP"/>
    <property type="match status" value="1"/>
</dbReference>
<evidence type="ECO:0000256" key="8">
    <source>
        <dbReference type="PIRSR" id="PIRSR601952-2"/>
    </source>
</evidence>
<dbReference type="Gene3D" id="3.40.720.10">
    <property type="entry name" value="Alkaline Phosphatase, subunit A"/>
    <property type="match status" value="1"/>
</dbReference>
<evidence type="ECO:0000256" key="4">
    <source>
        <dbReference type="ARBA" id="ARBA00022801"/>
    </source>
</evidence>
<dbReference type="STRING" id="186116.SAMN05192569_10268"/>
<sequence>MDKKKFFRGLTAFTLASSLGVSSLVTNHDVVKAETKPKQVKNIIFMIGDGMGVPYLTAHRYMKDNPNTFVVENTTFDDYLIGMQSTYPEDEHQNITDSASAATAMSSGIKTYNAAIAVDNDKTEVKTVLEAAKEKGMSTGLVATSEITHATPAAYGAHDVDRKNMNAIADDYYDELINGRHKIDVMLGGGLKNFIREDRNLVEEFKKDGYSFVTNKDELLKDNNERILGLFAEGGLPKRIDRTEETPDLEEMTREAIERLSKNENGFFLMVEGSQIDWAGHDNDIVAAMSEMEDFEQAFKVALDFAKKDGETLVVLTADHSTGGFSLGANGIYNWFPEPIKAAKRTPDFMAEKIVNGANVRETLKKYIALDLTEEEIKSVEDAAQTKDLRTIDDAIEAIFNTRSVTGWTTGGHTGEDVAVYGYGPQIERFAGKIDNTDHAKIIFDILENKKVNKPKTGQTPADMKEGQFAYNEIQHLISQNVISLDDKGNYYPNKAITRAEAAVMLQRALNLEIPTDLNAFKDVNENHPYAKEIAATKAKGIFKGKADGTFGVNDVLTREQMATILVRAFSLKAQNHVQVKLSDLKSASPAHQENIKILYQNGVTTGRKGGMFDPRSKTTRAEFAVFLYRALNLNN</sequence>
<evidence type="ECO:0000256" key="2">
    <source>
        <dbReference type="ARBA" id="ARBA00022553"/>
    </source>
</evidence>
<dbReference type="Proteomes" id="UP000198650">
    <property type="component" value="Unassembled WGS sequence"/>
</dbReference>
<evidence type="ECO:0000256" key="1">
    <source>
        <dbReference type="ARBA" id="ARBA00005984"/>
    </source>
</evidence>
<dbReference type="Gene3D" id="1.10.60.40">
    <property type="match status" value="1"/>
</dbReference>
<organism evidence="11 12">
    <name type="scientific">Parageobacillus thermantarcticus</name>
    <dbReference type="NCBI Taxonomy" id="186116"/>
    <lineage>
        <taxon>Bacteria</taxon>
        <taxon>Bacillati</taxon>
        <taxon>Bacillota</taxon>
        <taxon>Bacilli</taxon>
        <taxon>Bacillales</taxon>
        <taxon>Anoxybacillaceae</taxon>
        <taxon>Parageobacillus</taxon>
    </lineage>
</organism>
<dbReference type="GO" id="GO:0046872">
    <property type="term" value="F:metal ion binding"/>
    <property type="evidence" value="ECO:0007669"/>
    <property type="project" value="UniProtKB-KW"/>
</dbReference>
<feature type="binding site" evidence="8">
    <location>
        <position position="281"/>
    </location>
    <ligand>
        <name>Zn(2+)</name>
        <dbReference type="ChEBI" id="CHEBI:29105"/>
        <label>2</label>
    </ligand>
</feature>
<feature type="binding site" evidence="8">
    <location>
        <position position="277"/>
    </location>
    <ligand>
        <name>Zn(2+)</name>
        <dbReference type="ChEBI" id="CHEBI:29105"/>
        <label>2</label>
    </ligand>
</feature>
<protein>
    <submittedName>
        <fullName evidence="11">Alkaline phosphatase</fullName>
    </submittedName>
</protein>
<name>A0A1I0TFM8_9BACL</name>
<feature type="domain" description="SLH" evidence="10">
    <location>
        <begin position="517"/>
        <end position="580"/>
    </location>
</feature>
<keyword evidence="4" id="KW-0378">Hydrolase</keyword>
<feature type="binding site" evidence="8">
    <location>
        <position position="272"/>
    </location>
    <ligand>
        <name>Mg(2+)</name>
        <dbReference type="ChEBI" id="CHEBI:18420"/>
    </ligand>
</feature>
<feature type="binding site" evidence="8">
    <location>
        <position position="149"/>
    </location>
    <ligand>
        <name>Mg(2+)</name>
        <dbReference type="ChEBI" id="CHEBI:18420"/>
    </ligand>
</feature>
<evidence type="ECO:0000256" key="3">
    <source>
        <dbReference type="ARBA" id="ARBA00022723"/>
    </source>
</evidence>
<dbReference type="OrthoDB" id="9794455at2"/>
<dbReference type="InterPro" id="IPR017850">
    <property type="entry name" value="Alkaline_phosphatase_core_sf"/>
</dbReference>
<feature type="binding site" evidence="8">
    <location>
        <position position="320"/>
    </location>
    <ligand>
        <name>Zn(2+)</name>
        <dbReference type="ChEBI" id="CHEBI:29105"/>
        <label>2</label>
    </ligand>
</feature>
<feature type="domain" description="SLH" evidence="10">
    <location>
        <begin position="582"/>
        <end position="636"/>
    </location>
</feature>
<evidence type="ECO:0000259" key="10">
    <source>
        <dbReference type="PROSITE" id="PS51272"/>
    </source>
</evidence>
<evidence type="ECO:0000256" key="9">
    <source>
        <dbReference type="RuleBase" id="RU003946"/>
    </source>
</evidence>
<dbReference type="PROSITE" id="PS00123">
    <property type="entry name" value="ALKALINE_PHOSPHATASE"/>
    <property type="match status" value="1"/>
</dbReference>
<dbReference type="PANTHER" id="PTHR11596:SF5">
    <property type="entry name" value="ALKALINE PHOSPHATASE"/>
    <property type="match status" value="1"/>
</dbReference>
<gene>
    <name evidence="11" type="ORF">SAMN05192569_10268</name>
</gene>
<dbReference type="PRINTS" id="PR00113">
    <property type="entry name" value="ALKPHPHTASE"/>
</dbReference>
<evidence type="ECO:0000256" key="5">
    <source>
        <dbReference type="ARBA" id="ARBA00022833"/>
    </source>
</evidence>
<keyword evidence="5 8" id="KW-0862">Zinc</keyword>
<comment type="cofactor">
    <cofactor evidence="8">
        <name>Mg(2+)</name>
        <dbReference type="ChEBI" id="CHEBI:18420"/>
    </cofactor>
    <text evidence="8">Binds 1 Mg(2+) ion.</text>
</comment>
<dbReference type="PANTHER" id="PTHR11596">
    <property type="entry name" value="ALKALINE PHOSPHATASE"/>
    <property type="match status" value="1"/>
</dbReference>
<keyword evidence="2" id="KW-0597">Phosphoprotein</keyword>
<evidence type="ECO:0000313" key="12">
    <source>
        <dbReference type="Proteomes" id="UP000198650"/>
    </source>
</evidence>
<evidence type="ECO:0000256" key="6">
    <source>
        <dbReference type="ARBA" id="ARBA00022842"/>
    </source>
</evidence>
<dbReference type="EMBL" id="FOJS01000026">
    <property type="protein sequence ID" value="SFA50517.1"/>
    <property type="molecule type" value="Genomic_DNA"/>
</dbReference>
<dbReference type="Pfam" id="PF00395">
    <property type="entry name" value="SLH"/>
    <property type="match status" value="3"/>
</dbReference>
<feature type="active site" description="Phosphoserine intermediate" evidence="7">
    <location>
        <position position="98"/>
    </location>
</feature>